<evidence type="ECO:0000256" key="7">
    <source>
        <dbReference type="ARBA" id="ARBA00023134"/>
    </source>
</evidence>
<dbReference type="InterPro" id="IPR013838">
    <property type="entry name" value="Beta-tubulin_BS"/>
</dbReference>
<dbReference type="PANTHER" id="PTHR36527">
    <property type="entry name" value="OS01G0282866 PROTEIN"/>
    <property type="match status" value="1"/>
</dbReference>
<comment type="subcellular location">
    <subcellularLocation>
        <location evidence="2">Cytoplasm</location>
        <location evidence="2">Cytoskeleton</location>
    </subcellularLocation>
</comment>
<keyword evidence="5" id="KW-0547">Nucleotide-binding</keyword>
<proteinExistence type="inferred from homology"/>
<evidence type="ECO:0000256" key="5">
    <source>
        <dbReference type="ARBA" id="ARBA00022741"/>
    </source>
</evidence>
<reference evidence="11" key="2">
    <citation type="submission" date="2019-01" db="UniProtKB">
        <authorList>
            <consortium name="EnsemblPlants"/>
        </authorList>
    </citation>
    <scope>IDENTIFICATION</scope>
    <source>
        <strain evidence="11">cv. Heinz 1706</strain>
    </source>
</reference>
<comment type="function">
    <text evidence="9">Tubulin is the major constituent of microtubules, a cylinder consisting of laterally associated linear protofilaments composed of alpha- and beta-tubulin heterodimers. Microtubules grow by the addition of GTP-tubulin dimers to the microtubule end, where a stabilizing cap forms. Below the cap, tubulin dimers are in GDP-bound state, owing to GTPase activity of alpha-tubulin.</text>
</comment>
<evidence type="ECO:0000256" key="2">
    <source>
        <dbReference type="ARBA" id="ARBA00004245"/>
    </source>
</evidence>
<dbReference type="PANTHER" id="PTHR36527:SF3">
    <property type="entry name" value="OS01G0282866 PROTEIN"/>
    <property type="match status" value="1"/>
</dbReference>
<dbReference type="STRING" id="4081.A0A3Q7G622"/>
<sequence>MREIIGIQGGQCGNQIGAKFREGFCAKHDIDSTRRYNGDSDLHLRELVYYNEVTSGRFVPRDVLIDLEHHGQY</sequence>
<evidence type="ECO:0000256" key="9">
    <source>
        <dbReference type="ARBA" id="ARBA00034296"/>
    </source>
</evidence>
<keyword evidence="12" id="KW-1185">Reference proteome</keyword>
<dbReference type="GO" id="GO:0007017">
    <property type="term" value="P:microtubule-based process"/>
    <property type="evidence" value="ECO:0007669"/>
    <property type="project" value="InterPro"/>
</dbReference>
<comment type="cofactor">
    <cofactor evidence="1">
        <name>Mg(2+)</name>
        <dbReference type="ChEBI" id="CHEBI:18420"/>
    </cofactor>
</comment>
<dbReference type="InterPro" id="IPR000217">
    <property type="entry name" value="Tubulin"/>
</dbReference>
<evidence type="ECO:0000256" key="6">
    <source>
        <dbReference type="ARBA" id="ARBA00022842"/>
    </source>
</evidence>
<dbReference type="PROSITE" id="PS00228">
    <property type="entry name" value="TUBULIN_B_AUTOREG"/>
    <property type="match status" value="1"/>
</dbReference>
<dbReference type="OMA" id="ETNDHRE"/>
<evidence type="ECO:0000256" key="8">
    <source>
        <dbReference type="ARBA" id="ARBA00023212"/>
    </source>
</evidence>
<dbReference type="EnsemblPlants" id="Solyc04g056500.2.1">
    <property type="protein sequence ID" value="Solyc04g056500.2.1.1"/>
    <property type="gene ID" value="Solyc04g056500.2"/>
</dbReference>
<evidence type="ECO:0000256" key="1">
    <source>
        <dbReference type="ARBA" id="ARBA00001946"/>
    </source>
</evidence>
<dbReference type="Pfam" id="PF00091">
    <property type="entry name" value="Tubulin"/>
    <property type="match status" value="1"/>
</dbReference>
<dbReference type="InterPro" id="IPR003008">
    <property type="entry name" value="Tubulin_FtsZ_GTPase"/>
</dbReference>
<evidence type="ECO:0000259" key="10">
    <source>
        <dbReference type="Pfam" id="PF00091"/>
    </source>
</evidence>
<feature type="domain" description="Tubulin/FtsZ GTPase" evidence="10">
    <location>
        <begin position="3"/>
        <end position="69"/>
    </location>
</feature>
<comment type="similarity">
    <text evidence="3">Belongs to the tubulin family.</text>
</comment>
<reference evidence="11" key="1">
    <citation type="journal article" date="2012" name="Nature">
        <title>The tomato genome sequence provides insights into fleshy fruit evolution.</title>
        <authorList>
            <consortium name="Tomato Genome Consortium"/>
        </authorList>
    </citation>
    <scope>NUCLEOTIDE SEQUENCE [LARGE SCALE GENOMIC DNA]</scope>
    <source>
        <strain evidence="11">cv. Heinz 1706</strain>
    </source>
</reference>
<protein>
    <recommendedName>
        <fullName evidence="10">Tubulin/FtsZ GTPase domain-containing protein</fullName>
    </recommendedName>
</protein>
<name>A0A3Q7G622_SOLLC</name>
<keyword evidence="8" id="KW-0963">Cytoplasm</keyword>
<evidence type="ECO:0000256" key="3">
    <source>
        <dbReference type="ARBA" id="ARBA00009636"/>
    </source>
</evidence>
<keyword evidence="6" id="KW-0460">Magnesium</keyword>
<dbReference type="Proteomes" id="UP000004994">
    <property type="component" value="Chromosome 4"/>
</dbReference>
<dbReference type="GO" id="GO:0005525">
    <property type="term" value="F:GTP binding"/>
    <property type="evidence" value="ECO:0007669"/>
    <property type="project" value="UniProtKB-KW"/>
</dbReference>
<dbReference type="SUPFAM" id="SSF52490">
    <property type="entry name" value="Tubulin nucleotide-binding domain-like"/>
    <property type="match status" value="1"/>
</dbReference>
<dbReference type="AlphaFoldDB" id="A0A3Q7G622"/>
<keyword evidence="4" id="KW-0493">Microtubule</keyword>
<evidence type="ECO:0000313" key="11">
    <source>
        <dbReference type="EnsemblPlants" id="Solyc04g056500.2.1.1"/>
    </source>
</evidence>
<evidence type="ECO:0000256" key="4">
    <source>
        <dbReference type="ARBA" id="ARBA00022701"/>
    </source>
</evidence>
<accession>A0A3Q7G622</accession>
<evidence type="ECO:0000313" key="12">
    <source>
        <dbReference type="Proteomes" id="UP000004994"/>
    </source>
</evidence>
<dbReference type="GO" id="GO:0005874">
    <property type="term" value="C:microtubule"/>
    <property type="evidence" value="ECO:0007669"/>
    <property type="project" value="UniProtKB-KW"/>
</dbReference>
<dbReference type="Gene3D" id="3.40.50.1440">
    <property type="entry name" value="Tubulin/FtsZ, GTPase domain"/>
    <property type="match status" value="1"/>
</dbReference>
<dbReference type="PaxDb" id="4081-Solyc04g056500.1.1"/>
<organism evidence="11">
    <name type="scientific">Solanum lycopersicum</name>
    <name type="common">Tomato</name>
    <name type="synonym">Lycopersicon esculentum</name>
    <dbReference type="NCBI Taxonomy" id="4081"/>
    <lineage>
        <taxon>Eukaryota</taxon>
        <taxon>Viridiplantae</taxon>
        <taxon>Streptophyta</taxon>
        <taxon>Embryophyta</taxon>
        <taxon>Tracheophyta</taxon>
        <taxon>Spermatophyta</taxon>
        <taxon>Magnoliopsida</taxon>
        <taxon>eudicotyledons</taxon>
        <taxon>Gunneridae</taxon>
        <taxon>Pentapetalae</taxon>
        <taxon>asterids</taxon>
        <taxon>lamiids</taxon>
        <taxon>Solanales</taxon>
        <taxon>Solanaceae</taxon>
        <taxon>Solanoideae</taxon>
        <taxon>Solaneae</taxon>
        <taxon>Solanum</taxon>
        <taxon>Solanum subgen. Lycopersicon</taxon>
    </lineage>
</organism>
<keyword evidence="7" id="KW-0342">GTP-binding</keyword>
<dbReference type="PRINTS" id="PR01161">
    <property type="entry name" value="TUBULIN"/>
</dbReference>
<dbReference type="InParanoid" id="A0A3Q7G622"/>
<keyword evidence="8" id="KW-0206">Cytoskeleton</keyword>
<dbReference type="InterPro" id="IPR036525">
    <property type="entry name" value="Tubulin/FtsZ_GTPase_sf"/>
</dbReference>
<dbReference type="Gramene" id="Solyc04g056500.2.1">
    <property type="protein sequence ID" value="Solyc04g056500.2.1.1"/>
    <property type="gene ID" value="Solyc04g056500.2"/>
</dbReference>